<evidence type="ECO:0000256" key="1">
    <source>
        <dbReference type="SAM" id="Phobius"/>
    </source>
</evidence>
<dbReference type="Proteomes" id="UP001497457">
    <property type="component" value="Chromosome 23rd"/>
</dbReference>
<evidence type="ECO:0000313" key="4">
    <source>
        <dbReference type="Proteomes" id="UP001497457"/>
    </source>
</evidence>
<reference evidence="4" key="1">
    <citation type="submission" date="2024-06" db="EMBL/GenBank/DDBJ databases">
        <authorList>
            <person name="Ryan C."/>
        </authorList>
    </citation>
    <scope>NUCLEOTIDE SEQUENCE [LARGE SCALE GENOMIC DNA]</scope>
</reference>
<feature type="transmembrane region" description="Helical" evidence="1">
    <location>
        <begin position="154"/>
        <end position="171"/>
    </location>
</feature>
<feature type="signal peptide" evidence="2">
    <location>
        <begin position="1"/>
        <end position="21"/>
    </location>
</feature>
<dbReference type="AlphaFoldDB" id="A0ABC9AWX5"/>
<feature type="chain" id="PRO_5044869337" evidence="2">
    <location>
        <begin position="22"/>
        <end position="284"/>
    </location>
</feature>
<organism evidence="3 4">
    <name type="scientific">Urochloa decumbens</name>
    <dbReference type="NCBI Taxonomy" id="240449"/>
    <lineage>
        <taxon>Eukaryota</taxon>
        <taxon>Viridiplantae</taxon>
        <taxon>Streptophyta</taxon>
        <taxon>Embryophyta</taxon>
        <taxon>Tracheophyta</taxon>
        <taxon>Spermatophyta</taxon>
        <taxon>Magnoliopsida</taxon>
        <taxon>Liliopsida</taxon>
        <taxon>Poales</taxon>
        <taxon>Poaceae</taxon>
        <taxon>PACMAD clade</taxon>
        <taxon>Panicoideae</taxon>
        <taxon>Panicodae</taxon>
        <taxon>Paniceae</taxon>
        <taxon>Melinidinae</taxon>
        <taxon>Urochloa</taxon>
    </lineage>
</organism>
<accession>A0ABC9AWX5</accession>
<feature type="transmembrane region" description="Helical" evidence="1">
    <location>
        <begin position="183"/>
        <end position="204"/>
    </location>
</feature>
<keyword evidence="1" id="KW-0812">Transmembrane</keyword>
<protein>
    <submittedName>
        <fullName evidence="3">Uncharacterized protein</fullName>
    </submittedName>
</protein>
<feature type="transmembrane region" description="Helical" evidence="1">
    <location>
        <begin position="113"/>
        <end position="134"/>
    </location>
</feature>
<keyword evidence="1" id="KW-0472">Membrane</keyword>
<dbReference type="EMBL" id="OZ075133">
    <property type="protein sequence ID" value="CAL4989183.1"/>
    <property type="molecule type" value="Genomic_DNA"/>
</dbReference>
<keyword evidence="4" id="KW-1185">Reference proteome</keyword>
<proteinExistence type="predicted"/>
<sequence>MCVLTLLFTWLTARTLQSSSAAGALSAVLWAMSPPICAYLFSWTIALNFSGATDTCAAVVFLATLYSAATLGRAIADRRQRAGNDQTAAAAAAATPSYQSRGEVLVERHRREALVYGSPIIAAVISTTVSLVLWYCSPLDEEDEVPIGEVGLDLLVFVAGPWLAVTGQQLLDPLMAGSDTMLLAMVLGLVGWIAVAILAAVGFGTIAAVLVIWAGALGMAGFLGYCLVVEAHYRELMVIKRSEARVEKDASGLLDGRDVEDACSDHIDAATIRCPCCALPELSG</sequence>
<keyword evidence="2" id="KW-0732">Signal</keyword>
<feature type="transmembrane region" description="Helical" evidence="1">
    <location>
        <begin position="41"/>
        <end position="69"/>
    </location>
</feature>
<feature type="transmembrane region" description="Helical" evidence="1">
    <location>
        <begin position="210"/>
        <end position="233"/>
    </location>
</feature>
<reference evidence="3 4" key="2">
    <citation type="submission" date="2024-10" db="EMBL/GenBank/DDBJ databases">
        <authorList>
            <person name="Ryan C."/>
        </authorList>
    </citation>
    <scope>NUCLEOTIDE SEQUENCE [LARGE SCALE GENOMIC DNA]</scope>
</reference>
<gene>
    <name evidence="3" type="ORF">URODEC1_LOCUS59613</name>
</gene>
<evidence type="ECO:0000313" key="3">
    <source>
        <dbReference type="EMBL" id="CAL4989183.1"/>
    </source>
</evidence>
<evidence type="ECO:0000256" key="2">
    <source>
        <dbReference type="SAM" id="SignalP"/>
    </source>
</evidence>
<keyword evidence="1" id="KW-1133">Transmembrane helix</keyword>
<name>A0ABC9AWX5_9POAL</name>